<dbReference type="InterPro" id="IPR011990">
    <property type="entry name" value="TPR-like_helical_dom_sf"/>
</dbReference>
<feature type="compositionally biased region" description="Polar residues" evidence="5">
    <location>
        <begin position="202"/>
        <end position="224"/>
    </location>
</feature>
<evidence type="ECO:0000256" key="3">
    <source>
        <dbReference type="ARBA" id="ARBA00038275"/>
    </source>
</evidence>
<sequence length="420" mass="44432">MATTPAEAKEKGNAAFKAAQYDVAIGHYTRAIVVSQSSSIPIDPTFYLNRAAAYLKLNKFEDAVRDCTSALGLKRGDVKALFRRAQARIGAEDEAGARRDLEEALRIEPSNEAVKLLLGTLKPKEPSKTKASSPLASAVKERTAPSTSKPARRRRIPITIVDSEPSTSKPAPKPLKSALKSPASTSVPSSSSSDLLTAVSSTRLTPSSQPATSSRADTDVTASMSTPVAPATFAAAREAREAKRTVGGGVFKKDGTGRIIGSDGGDLLSSQVVNGARDGVVERKSPAAATVPASAPSPAPTPAKRIQLPPPPQRASQFTMSLRDMPEEAKWPYLQLITADKLPAFFGSALEPDTLTAIIQILSSSSSPATPPVLPYLSALPKCKRFSTMRLFLPSSDTSQIKRMLDELGADAGLRKEWGV</sequence>
<gene>
    <name evidence="7" type="ORF">CALVIDRAFT_532916</name>
</gene>
<reference evidence="7 8" key="1">
    <citation type="journal article" date="2016" name="Mol. Biol. Evol.">
        <title>Comparative Genomics of Early-Diverging Mushroom-Forming Fungi Provides Insights into the Origins of Lignocellulose Decay Capabilities.</title>
        <authorList>
            <person name="Nagy L.G."/>
            <person name="Riley R."/>
            <person name="Tritt A."/>
            <person name="Adam C."/>
            <person name="Daum C."/>
            <person name="Floudas D."/>
            <person name="Sun H."/>
            <person name="Yadav J.S."/>
            <person name="Pangilinan J."/>
            <person name="Larsson K.H."/>
            <person name="Matsuura K."/>
            <person name="Barry K."/>
            <person name="Labutti K."/>
            <person name="Kuo R."/>
            <person name="Ohm R.A."/>
            <person name="Bhattacharya S.S."/>
            <person name="Shirouzu T."/>
            <person name="Yoshinaga Y."/>
            <person name="Martin F.M."/>
            <person name="Grigoriev I.V."/>
            <person name="Hibbett D.S."/>
        </authorList>
    </citation>
    <scope>NUCLEOTIDE SEQUENCE [LARGE SCALE GENOMIC DNA]</scope>
    <source>
        <strain evidence="7 8">TUFC12733</strain>
    </source>
</reference>
<dbReference type="EMBL" id="KV417267">
    <property type="protein sequence ID" value="KZP01308.1"/>
    <property type="molecule type" value="Genomic_DNA"/>
</dbReference>
<keyword evidence="8" id="KW-1185">Reference proteome</keyword>
<proteinExistence type="inferred from homology"/>
<name>A0A167RUY2_CALVF</name>
<feature type="region of interest" description="Disordered" evidence="5">
    <location>
        <begin position="119"/>
        <end position="224"/>
    </location>
</feature>
<comment type="similarity">
    <text evidence="3">Belongs to the RPAP3 family.</text>
</comment>
<dbReference type="PANTHER" id="PTHR46423:SF1">
    <property type="entry name" value="RNA POLYMERASE II-ASSOCIATED PROTEIN 3"/>
    <property type="match status" value="1"/>
</dbReference>
<dbReference type="STRING" id="1330018.A0A167RUY2"/>
<evidence type="ECO:0000256" key="1">
    <source>
        <dbReference type="ARBA" id="ARBA00022737"/>
    </source>
</evidence>
<evidence type="ECO:0000256" key="4">
    <source>
        <dbReference type="ARBA" id="ARBA00040133"/>
    </source>
</evidence>
<evidence type="ECO:0000259" key="6">
    <source>
        <dbReference type="Pfam" id="PF13877"/>
    </source>
</evidence>
<dbReference type="InterPro" id="IPR019734">
    <property type="entry name" value="TPR_rpt"/>
</dbReference>
<dbReference type="GO" id="GO:0101031">
    <property type="term" value="C:protein folding chaperone complex"/>
    <property type="evidence" value="ECO:0007669"/>
    <property type="project" value="TreeGrafter"/>
</dbReference>
<dbReference type="Proteomes" id="UP000076738">
    <property type="component" value="Unassembled WGS sequence"/>
</dbReference>
<dbReference type="InterPro" id="IPR025986">
    <property type="entry name" value="RPAP3-like_C"/>
</dbReference>
<dbReference type="SUPFAM" id="SSF48452">
    <property type="entry name" value="TPR-like"/>
    <property type="match status" value="1"/>
</dbReference>
<feature type="region of interest" description="Disordered" evidence="5">
    <location>
        <begin position="284"/>
        <end position="315"/>
    </location>
</feature>
<organism evidence="7 8">
    <name type="scientific">Calocera viscosa (strain TUFC12733)</name>
    <dbReference type="NCBI Taxonomy" id="1330018"/>
    <lineage>
        <taxon>Eukaryota</taxon>
        <taxon>Fungi</taxon>
        <taxon>Dikarya</taxon>
        <taxon>Basidiomycota</taxon>
        <taxon>Agaricomycotina</taxon>
        <taxon>Dacrymycetes</taxon>
        <taxon>Dacrymycetales</taxon>
        <taxon>Dacrymycetaceae</taxon>
        <taxon>Calocera</taxon>
    </lineage>
</organism>
<dbReference type="Gene3D" id="1.25.40.10">
    <property type="entry name" value="Tetratricopeptide repeat domain"/>
    <property type="match status" value="1"/>
</dbReference>
<feature type="compositionally biased region" description="Low complexity" evidence="5">
    <location>
        <begin position="168"/>
        <end position="201"/>
    </location>
</feature>
<evidence type="ECO:0000256" key="5">
    <source>
        <dbReference type="SAM" id="MobiDB-lite"/>
    </source>
</evidence>
<dbReference type="OrthoDB" id="629492at2759"/>
<evidence type="ECO:0000313" key="7">
    <source>
        <dbReference type="EMBL" id="KZP01308.1"/>
    </source>
</evidence>
<keyword evidence="2" id="KW-0802">TPR repeat</keyword>
<evidence type="ECO:0000313" key="8">
    <source>
        <dbReference type="Proteomes" id="UP000076738"/>
    </source>
</evidence>
<accession>A0A167RUY2</accession>
<dbReference type="SMART" id="SM00028">
    <property type="entry name" value="TPR"/>
    <property type="match status" value="3"/>
</dbReference>
<dbReference type="PANTHER" id="PTHR46423">
    <property type="entry name" value="RNA POLYMERASE II-ASSOCIATED PROTEIN 3"/>
    <property type="match status" value="1"/>
</dbReference>
<evidence type="ECO:0000256" key="2">
    <source>
        <dbReference type="ARBA" id="ARBA00022803"/>
    </source>
</evidence>
<dbReference type="InterPro" id="IPR051966">
    <property type="entry name" value="RPAP3"/>
</dbReference>
<feature type="domain" description="RNA-polymerase II-associated protein 3-like C-terminal" evidence="6">
    <location>
        <begin position="311"/>
        <end position="397"/>
    </location>
</feature>
<keyword evidence="1" id="KW-0677">Repeat</keyword>
<dbReference type="Pfam" id="PF13877">
    <property type="entry name" value="RPAP3_C"/>
    <property type="match status" value="1"/>
</dbReference>
<protein>
    <recommendedName>
        <fullName evidence="4">RNA polymerase II-associated protein 3</fullName>
    </recommendedName>
</protein>
<dbReference type="AlphaFoldDB" id="A0A167RUY2"/>